<keyword evidence="1" id="KW-0472">Membrane</keyword>
<comment type="caution">
    <text evidence="2">The sequence shown here is derived from an EMBL/GenBank/DDBJ whole genome shotgun (WGS) entry which is preliminary data.</text>
</comment>
<dbReference type="Proteomes" id="UP000720344">
    <property type="component" value="Unassembled WGS sequence"/>
</dbReference>
<gene>
    <name evidence="2" type="ORF">HCX48_02970</name>
</gene>
<reference evidence="3" key="1">
    <citation type="submission" date="2020-03" db="EMBL/GenBank/DDBJ databases">
        <title>Whole-genome sequence of the purple nonsulfur bacterium Rhodocyclus tenuis DSM112.</title>
        <authorList>
            <person name="Kyndt J.A."/>
            <person name="Meyer T.E."/>
        </authorList>
    </citation>
    <scope>NUCLEOTIDE SEQUENCE [LARGE SCALE GENOMIC DNA]</scope>
    <source>
        <strain evidence="3">DSM 112</strain>
    </source>
</reference>
<dbReference type="PANTHER" id="PTHR34219:SF5">
    <property type="entry name" value="BLR4505 PROTEIN"/>
    <property type="match status" value="1"/>
</dbReference>
<accession>A0ABX0WEM9</accession>
<feature type="transmembrane region" description="Helical" evidence="1">
    <location>
        <begin position="12"/>
        <end position="32"/>
    </location>
</feature>
<dbReference type="InterPro" id="IPR005625">
    <property type="entry name" value="PepSY-ass_TM"/>
</dbReference>
<sequence length="409" mass="44620">MRQGLVVLHRYCGLACALFLTVAGLTGAIIAWDHEIDAWLNPQFFHAAKSDATLPPLLLAERLEAAEPRLRVRYLPLTLEAGEALQLFVEPRTSGAGSGSGATFDYNQVAIDPATGDVQARREWGKPTLERENLLPFLYKLHYSLHLPDAFGLPLGTLFMGGIAIVWCFDTLLALWISFPSRRSWRQSFAFRWRAGGYRRQFDLHRSGGVWLFPLLITLAVTSVSMNLRDEVMRPLVSWFSPLTPAPASLRVPPTITDEPRRDIGMRAVLDIARREALARGITAPAGGIFHDQQQNVYGVGFFAAGASHGDGGLGNPWLSFDAASGQFLGADIPGTGTPGDIFMQAMFPLHSGRIAGVPGRLLISASGLLIAGLCLTGLVIWAKKRRARHLSGRERASLIRPLGKPRGA</sequence>
<dbReference type="RefSeq" id="WP_167680788.1">
    <property type="nucleotide sequence ID" value="NZ_JAATWB010000001.1"/>
</dbReference>
<feature type="transmembrane region" description="Helical" evidence="1">
    <location>
        <begin position="209"/>
        <end position="228"/>
    </location>
</feature>
<protein>
    <submittedName>
        <fullName evidence="2">PepSY domain-containing protein</fullName>
    </submittedName>
</protein>
<dbReference type="EMBL" id="JAATWB010000001">
    <property type="protein sequence ID" value="NJA88183.1"/>
    <property type="molecule type" value="Genomic_DNA"/>
</dbReference>
<evidence type="ECO:0000313" key="3">
    <source>
        <dbReference type="Proteomes" id="UP000720344"/>
    </source>
</evidence>
<keyword evidence="1" id="KW-0812">Transmembrane</keyword>
<name>A0ABX0WEM9_9RHOO</name>
<organism evidence="2 3">
    <name type="scientific">Rhodocyclus gracilis</name>
    <dbReference type="NCBI Taxonomy" id="2929842"/>
    <lineage>
        <taxon>Bacteria</taxon>
        <taxon>Pseudomonadati</taxon>
        <taxon>Pseudomonadota</taxon>
        <taxon>Betaproteobacteria</taxon>
        <taxon>Rhodocyclales</taxon>
        <taxon>Rhodocyclaceae</taxon>
        <taxon>Rhodocyclus</taxon>
    </lineage>
</organism>
<feature type="transmembrane region" description="Helical" evidence="1">
    <location>
        <begin position="151"/>
        <end position="177"/>
    </location>
</feature>
<keyword evidence="3" id="KW-1185">Reference proteome</keyword>
<dbReference type="PANTHER" id="PTHR34219">
    <property type="entry name" value="IRON-REGULATED INNER MEMBRANE PROTEIN-RELATED"/>
    <property type="match status" value="1"/>
</dbReference>
<keyword evidence="1" id="KW-1133">Transmembrane helix</keyword>
<proteinExistence type="predicted"/>
<evidence type="ECO:0000313" key="2">
    <source>
        <dbReference type="EMBL" id="NJA88183.1"/>
    </source>
</evidence>
<feature type="transmembrane region" description="Helical" evidence="1">
    <location>
        <begin position="362"/>
        <end position="383"/>
    </location>
</feature>
<evidence type="ECO:0000256" key="1">
    <source>
        <dbReference type="SAM" id="Phobius"/>
    </source>
</evidence>
<dbReference type="Pfam" id="PF03929">
    <property type="entry name" value="PepSY_TM"/>
    <property type="match status" value="1"/>
</dbReference>